<keyword evidence="4 7" id="KW-0812">Transmembrane</keyword>
<keyword evidence="6 7" id="KW-0472">Membrane</keyword>
<evidence type="ECO:0000256" key="6">
    <source>
        <dbReference type="ARBA" id="ARBA00023136"/>
    </source>
</evidence>
<evidence type="ECO:0000256" key="3">
    <source>
        <dbReference type="ARBA" id="ARBA00022475"/>
    </source>
</evidence>
<proteinExistence type="inferred from homology"/>
<evidence type="ECO:0000313" key="8">
    <source>
        <dbReference type="EMBL" id="MDT3404441.1"/>
    </source>
</evidence>
<feature type="transmembrane region" description="Helical" evidence="7">
    <location>
        <begin position="84"/>
        <end position="104"/>
    </location>
</feature>
<evidence type="ECO:0000256" key="2">
    <source>
        <dbReference type="ARBA" id="ARBA00008929"/>
    </source>
</evidence>
<feature type="transmembrane region" description="Helical" evidence="7">
    <location>
        <begin position="162"/>
        <end position="184"/>
    </location>
</feature>
<dbReference type="EMBL" id="JAVLVU010000001">
    <property type="protein sequence ID" value="MDT3404441.1"/>
    <property type="molecule type" value="Genomic_DNA"/>
</dbReference>
<organism evidence="8 9">
    <name type="scientific">Mucilaginibacter terrae</name>
    <dbReference type="NCBI Taxonomy" id="1955052"/>
    <lineage>
        <taxon>Bacteria</taxon>
        <taxon>Pseudomonadati</taxon>
        <taxon>Bacteroidota</taxon>
        <taxon>Sphingobacteriia</taxon>
        <taxon>Sphingobacteriales</taxon>
        <taxon>Sphingobacteriaceae</taxon>
        <taxon>Mucilaginibacter</taxon>
    </lineage>
</organism>
<keyword evidence="3" id="KW-1003">Cell membrane</keyword>
<dbReference type="PANTHER" id="PTHR43044:SF2">
    <property type="entry name" value="POLYSULPHIDE REDUCTASE NRFD"/>
    <property type="match status" value="1"/>
</dbReference>
<accession>A0ABU3GXW8</accession>
<dbReference type="Proteomes" id="UP001258315">
    <property type="component" value="Unassembled WGS sequence"/>
</dbReference>
<dbReference type="PANTHER" id="PTHR43044">
    <property type="match status" value="1"/>
</dbReference>
<gene>
    <name evidence="8" type="ORF">QE417_003513</name>
</gene>
<dbReference type="InterPro" id="IPR005614">
    <property type="entry name" value="NrfD-like"/>
</dbReference>
<evidence type="ECO:0000256" key="5">
    <source>
        <dbReference type="ARBA" id="ARBA00022989"/>
    </source>
</evidence>
<dbReference type="Pfam" id="PF03916">
    <property type="entry name" value="NrfD"/>
    <property type="match status" value="1"/>
</dbReference>
<feature type="transmembrane region" description="Helical" evidence="7">
    <location>
        <begin position="303"/>
        <end position="324"/>
    </location>
</feature>
<feature type="transmembrane region" description="Helical" evidence="7">
    <location>
        <begin position="374"/>
        <end position="395"/>
    </location>
</feature>
<keyword evidence="5 7" id="KW-1133">Transmembrane helix</keyword>
<feature type="transmembrane region" description="Helical" evidence="7">
    <location>
        <begin position="262"/>
        <end position="282"/>
    </location>
</feature>
<feature type="transmembrane region" description="Helical" evidence="7">
    <location>
        <begin position="415"/>
        <end position="435"/>
    </location>
</feature>
<feature type="transmembrane region" description="Helical" evidence="7">
    <location>
        <begin position="223"/>
        <end position="242"/>
    </location>
</feature>
<protein>
    <submittedName>
        <fullName evidence="8">Ni/Fe-hydrogenase subunit HybB-like protein</fullName>
    </submittedName>
</protein>
<comment type="subcellular location">
    <subcellularLocation>
        <location evidence="1">Cell membrane</location>
        <topology evidence="1">Multi-pass membrane protein</topology>
    </subcellularLocation>
</comment>
<reference evidence="9" key="1">
    <citation type="submission" date="2023-07" db="EMBL/GenBank/DDBJ databases">
        <title>Functional and genomic diversity of the sorghum phyllosphere microbiome.</title>
        <authorList>
            <person name="Shade A."/>
        </authorList>
    </citation>
    <scope>NUCLEOTIDE SEQUENCE [LARGE SCALE GENOMIC DNA]</scope>
    <source>
        <strain evidence="9">SORGH_AS_0422</strain>
    </source>
</reference>
<evidence type="ECO:0000256" key="1">
    <source>
        <dbReference type="ARBA" id="ARBA00004651"/>
    </source>
</evidence>
<evidence type="ECO:0000256" key="7">
    <source>
        <dbReference type="SAM" id="Phobius"/>
    </source>
</evidence>
<comment type="caution">
    <text evidence="8">The sequence shown here is derived from an EMBL/GenBank/DDBJ whole genome shotgun (WGS) entry which is preliminary data.</text>
</comment>
<evidence type="ECO:0000256" key="4">
    <source>
        <dbReference type="ARBA" id="ARBA00022692"/>
    </source>
</evidence>
<dbReference type="RefSeq" id="WP_311951783.1">
    <property type="nucleotide sequence ID" value="NZ_JAVLVU010000001.1"/>
</dbReference>
<evidence type="ECO:0000313" key="9">
    <source>
        <dbReference type="Proteomes" id="UP001258315"/>
    </source>
</evidence>
<sequence length="490" mass="56090">MASHSESIIREPLITGKNITYAQITNEVLAPVENKPNMAWWIGFVLSVMGASVWLFSISWTFWYGIGEWGLNKTVGWAWDITGFVWWVGIGHAGTLISAVLLIFRQNWRNSINRSAEAMTIFAVICAATYIFGHMGRVWLAYWTLPLPNQFGSLWVNWNSALMMDVFAISTYFSVSLVFWYTGLLPDIASIRDRATGLRRRIYSIMSFGWTGSVKTWQRFETVSLILAGISTPLVLSVHTIVSFDFATSLEPGWHTTIFPPYFVAGAIFSGFAMVQTLLLIARKVLGLENYITMFHIESMNKIIVLTGSVVGVAYITEFFIAWYSGVEYEQYAFINRATGPYWWAYWSMMTCNVITPQLFWFKKIRINIPLSWVLSIIVNIGMWFERFVIIVTSLHRDYLPSSWVMFYPTWTDVGIFVGSIGFFFVMFLLFLRVLPSVAMAEVKLLLKTSSEQAKKKLIDEGHLDPTHVDDYVTSLEKYDSVDLTQYHKA</sequence>
<feature type="transmembrane region" description="Helical" evidence="7">
    <location>
        <begin position="344"/>
        <end position="362"/>
    </location>
</feature>
<name>A0ABU3GXW8_9SPHI</name>
<comment type="similarity">
    <text evidence="2">Belongs to the NrfD family.</text>
</comment>
<feature type="transmembrane region" description="Helical" evidence="7">
    <location>
        <begin position="39"/>
        <end position="64"/>
    </location>
</feature>
<feature type="transmembrane region" description="Helical" evidence="7">
    <location>
        <begin position="116"/>
        <end position="142"/>
    </location>
</feature>
<keyword evidence="9" id="KW-1185">Reference proteome</keyword>